<comment type="subcellular location">
    <subcellularLocation>
        <location evidence="1">Mitochondrion</location>
    </subcellularLocation>
</comment>
<feature type="region of interest" description="Disordered" evidence="7">
    <location>
        <begin position="85"/>
        <end position="108"/>
    </location>
</feature>
<keyword evidence="5" id="KW-0687">Ribonucleoprotein</keyword>
<comment type="similarity">
    <text evidence="2">Belongs to the mitochondrion-specific ribosomal protein mS33 family.</text>
</comment>
<evidence type="ECO:0000256" key="2">
    <source>
        <dbReference type="ARBA" id="ARBA00008970"/>
    </source>
</evidence>
<evidence type="ECO:0000256" key="7">
    <source>
        <dbReference type="SAM" id="MobiDB-lite"/>
    </source>
</evidence>
<keyword evidence="3" id="KW-0689">Ribosomal protein</keyword>
<protein>
    <recommendedName>
        <fullName evidence="6">Small ribosomal subunit protein mS33</fullName>
    </recommendedName>
</protein>
<reference evidence="8" key="1">
    <citation type="journal article" date="2020" name="Stud. Mycol.">
        <title>101 Dothideomycetes genomes: a test case for predicting lifestyles and emergence of pathogens.</title>
        <authorList>
            <person name="Haridas S."/>
            <person name="Albert R."/>
            <person name="Binder M."/>
            <person name="Bloem J."/>
            <person name="Labutti K."/>
            <person name="Salamov A."/>
            <person name="Andreopoulos B."/>
            <person name="Baker S."/>
            <person name="Barry K."/>
            <person name="Bills G."/>
            <person name="Bluhm B."/>
            <person name="Cannon C."/>
            <person name="Castanera R."/>
            <person name="Culley D."/>
            <person name="Daum C."/>
            <person name="Ezra D."/>
            <person name="Gonzalez J."/>
            <person name="Henrissat B."/>
            <person name="Kuo A."/>
            <person name="Liang C."/>
            <person name="Lipzen A."/>
            <person name="Lutzoni F."/>
            <person name="Magnuson J."/>
            <person name="Mondo S."/>
            <person name="Nolan M."/>
            <person name="Ohm R."/>
            <person name="Pangilinan J."/>
            <person name="Park H.-J."/>
            <person name="Ramirez L."/>
            <person name="Alfaro M."/>
            <person name="Sun H."/>
            <person name="Tritt A."/>
            <person name="Yoshinaga Y."/>
            <person name="Zwiers L.-H."/>
            <person name="Turgeon B."/>
            <person name="Goodwin S."/>
            <person name="Spatafora J."/>
            <person name="Crous P."/>
            <person name="Grigoriev I."/>
        </authorList>
    </citation>
    <scope>NUCLEOTIDE SEQUENCE</scope>
    <source>
        <strain evidence="8">CBS 123094</strain>
    </source>
</reference>
<evidence type="ECO:0000313" key="8">
    <source>
        <dbReference type="EMBL" id="KAF1998937.1"/>
    </source>
</evidence>
<dbReference type="Proteomes" id="UP000799779">
    <property type="component" value="Unassembled WGS sequence"/>
</dbReference>
<accession>A0A6A5WBX2</accession>
<feature type="compositionally biased region" description="Basic and acidic residues" evidence="7">
    <location>
        <begin position="97"/>
        <end position="108"/>
    </location>
</feature>
<keyword evidence="9" id="KW-1185">Reference proteome</keyword>
<sequence>MATVPARSRIVELMKLQSSIFRTTHNPSGLRIGTAILASRLKGSSVASYYPPRIGTTKQLRALYPDWAVIDDKEEDWVESLNIAKSRGKGAPKKKRTAAESKKFQKRR</sequence>
<evidence type="ECO:0000313" key="9">
    <source>
        <dbReference type="Proteomes" id="UP000799779"/>
    </source>
</evidence>
<evidence type="ECO:0000256" key="1">
    <source>
        <dbReference type="ARBA" id="ARBA00004173"/>
    </source>
</evidence>
<dbReference type="EMBL" id="ML977600">
    <property type="protein sequence ID" value="KAF1998937.1"/>
    <property type="molecule type" value="Genomic_DNA"/>
</dbReference>
<dbReference type="GO" id="GO:0005739">
    <property type="term" value="C:mitochondrion"/>
    <property type="evidence" value="ECO:0007669"/>
    <property type="project" value="UniProtKB-SubCell"/>
</dbReference>
<feature type="compositionally biased region" description="Basic residues" evidence="7">
    <location>
        <begin position="86"/>
        <end position="96"/>
    </location>
</feature>
<organism evidence="8 9">
    <name type="scientific">Amniculicola lignicola CBS 123094</name>
    <dbReference type="NCBI Taxonomy" id="1392246"/>
    <lineage>
        <taxon>Eukaryota</taxon>
        <taxon>Fungi</taxon>
        <taxon>Dikarya</taxon>
        <taxon>Ascomycota</taxon>
        <taxon>Pezizomycotina</taxon>
        <taxon>Dothideomycetes</taxon>
        <taxon>Pleosporomycetidae</taxon>
        <taxon>Pleosporales</taxon>
        <taxon>Amniculicolaceae</taxon>
        <taxon>Amniculicola</taxon>
    </lineage>
</organism>
<evidence type="ECO:0000256" key="6">
    <source>
        <dbReference type="ARBA" id="ARBA00035132"/>
    </source>
</evidence>
<dbReference type="AlphaFoldDB" id="A0A6A5WBX2"/>
<dbReference type="GO" id="GO:1990904">
    <property type="term" value="C:ribonucleoprotein complex"/>
    <property type="evidence" value="ECO:0007669"/>
    <property type="project" value="UniProtKB-KW"/>
</dbReference>
<dbReference type="OrthoDB" id="2257454at2759"/>
<dbReference type="InterPro" id="IPR013219">
    <property type="entry name" value="Ribosomal_mS33"/>
</dbReference>
<name>A0A6A5WBX2_9PLEO</name>
<dbReference type="PANTHER" id="PTHR13362">
    <property type="entry name" value="MITOCHONDRIAL RIBOSOMAL PROTEIN S33"/>
    <property type="match status" value="1"/>
</dbReference>
<keyword evidence="4" id="KW-0496">Mitochondrion</keyword>
<dbReference type="Pfam" id="PF08293">
    <property type="entry name" value="MRP-S33"/>
    <property type="match status" value="1"/>
</dbReference>
<evidence type="ECO:0000256" key="3">
    <source>
        <dbReference type="ARBA" id="ARBA00022980"/>
    </source>
</evidence>
<evidence type="ECO:0000256" key="5">
    <source>
        <dbReference type="ARBA" id="ARBA00023274"/>
    </source>
</evidence>
<dbReference type="PANTHER" id="PTHR13362:SF2">
    <property type="entry name" value="SMALL RIBOSOMAL SUBUNIT PROTEIN MS33"/>
    <property type="match status" value="1"/>
</dbReference>
<dbReference type="GO" id="GO:0005840">
    <property type="term" value="C:ribosome"/>
    <property type="evidence" value="ECO:0007669"/>
    <property type="project" value="UniProtKB-KW"/>
</dbReference>
<proteinExistence type="inferred from homology"/>
<evidence type="ECO:0000256" key="4">
    <source>
        <dbReference type="ARBA" id="ARBA00023128"/>
    </source>
</evidence>
<gene>
    <name evidence="8" type="ORF">P154DRAFT_621406</name>
</gene>